<dbReference type="SUPFAM" id="SSF49899">
    <property type="entry name" value="Concanavalin A-like lectins/glucanases"/>
    <property type="match status" value="1"/>
</dbReference>
<reference evidence="3" key="1">
    <citation type="submission" date="2012-09" db="EMBL/GenBank/DDBJ databases">
        <authorList>
            <person name="Martin A.A."/>
        </authorList>
    </citation>
    <scope>NUCLEOTIDE SEQUENCE</scope>
</reference>
<accession>A0A0K0DAK4</accession>
<sequence length="142" mass="15833">MCTTFSLNGFDCFQINLGDSSHAQLISKGTYADGREHTVKAIRSGGEIHLQVGSMVYYTVVNCEIDYLMRIQWNIAPFLYQVDSDADRFSTTISDGHTALNVETDLHYVAGVPASLKTDRFSPDIQWKGFFGCILKVKPSQV</sequence>
<evidence type="ECO:0000259" key="2">
    <source>
        <dbReference type="PROSITE" id="PS50025"/>
    </source>
</evidence>
<dbReference type="Proteomes" id="UP000035642">
    <property type="component" value="Unassembled WGS sequence"/>
</dbReference>
<keyword evidence="3" id="KW-1185">Reference proteome</keyword>
<organism evidence="3 4">
    <name type="scientific">Angiostrongylus cantonensis</name>
    <name type="common">Rat lungworm</name>
    <dbReference type="NCBI Taxonomy" id="6313"/>
    <lineage>
        <taxon>Eukaryota</taxon>
        <taxon>Metazoa</taxon>
        <taxon>Ecdysozoa</taxon>
        <taxon>Nematoda</taxon>
        <taxon>Chromadorea</taxon>
        <taxon>Rhabditida</taxon>
        <taxon>Rhabditina</taxon>
        <taxon>Rhabditomorpha</taxon>
        <taxon>Strongyloidea</taxon>
        <taxon>Metastrongylidae</taxon>
        <taxon>Angiostrongylus</taxon>
    </lineage>
</organism>
<proteinExistence type="predicted"/>
<protein>
    <submittedName>
        <fullName evidence="4">LAM_G_DOMAIN domain-containing protein</fullName>
    </submittedName>
</protein>
<evidence type="ECO:0000313" key="3">
    <source>
        <dbReference type="Proteomes" id="UP000035642"/>
    </source>
</evidence>
<dbReference type="InterPro" id="IPR001791">
    <property type="entry name" value="Laminin_G"/>
</dbReference>
<evidence type="ECO:0000256" key="1">
    <source>
        <dbReference type="PROSITE-ProRule" id="PRU00122"/>
    </source>
</evidence>
<dbReference type="InterPro" id="IPR013320">
    <property type="entry name" value="ConA-like_dom_sf"/>
</dbReference>
<dbReference type="Gene3D" id="2.60.120.200">
    <property type="match status" value="1"/>
</dbReference>
<feature type="domain" description="Laminin G" evidence="2">
    <location>
        <begin position="1"/>
        <end position="142"/>
    </location>
</feature>
<name>A0A0K0DAK4_ANGCA</name>
<dbReference type="STRING" id="6313.A0A0K0DAK4"/>
<comment type="caution">
    <text evidence="1">Lacks conserved residue(s) required for the propagation of feature annotation.</text>
</comment>
<evidence type="ECO:0000313" key="4">
    <source>
        <dbReference type="WBParaSite" id="ACAC_0000732701-mRNA-1"/>
    </source>
</evidence>
<dbReference type="Pfam" id="PF02210">
    <property type="entry name" value="Laminin_G_2"/>
    <property type="match status" value="1"/>
</dbReference>
<dbReference type="CDD" id="cd00110">
    <property type="entry name" value="LamG"/>
    <property type="match status" value="1"/>
</dbReference>
<dbReference type="AlphaFoldDB" id="A0A0K0DAK4"/>
<dbReference type="PROSITE" id="PS50025">
    <property type="entry name" value="LAM_G_DOMAIN"/>
    <property type="match status" value="1"/>
</dbReference>
<dbReference type="WBParaSite" id="ACAC_0000732701-mRNA-1">
    <property type="protein sequence ID" value="ACAC_0000732701-mRNA-1"/>
    <property type="gene ID" value="ACAC_0000732701"/>
</dbReference>
<reference evidence="4" key="2">
    <citation type="submission" date="2017-02" db="UniProtKB">
        <authorList>
            <consortium name="WormBaseParasite"/>
        </authorList>
    </citation>
    <scope>IDENTIFICATION</scope>
</reference>